<comment type="caution">
    <text evidence="1">The sequence shown here is derived from an EMBL/GenBank/DDBJ whole genome shotgun (WGS) entry which is preliminary data.</text>
</comment>
<evidence type="ECO:0000313" key="1">
    <source>
        <dbReference type="EMBL" id="KRN46882.1"/>
    </source>
</evidence>
<accession>A0A0R2H238</accession>
<dbReference type="PATRIC" id="fig|1629.5.peg.149"/>
<dbReference type="EMBL" id="JQBM01000001">
    <property type="protein sequence ID" value="KRN46882.1"/>
    <property type="molecule type" value="Genomic_DNA"/>
</dbReference>
<evidence type="ECO:0000313" key="2">
    <source>
        <dbReference type="Proteomes" id="UP000051992"/>
    </source>
</evidence>
<sequence length="101" mass="11393">MFKSIKQLVGNATQVVTLNSKAFALRVKGVQVSSKELNEAMANLKEAMPLVEQTSKDVQKSVNKMNFRNKPHLERIDEAKARIDDGMATINQMLTFRKKKS</sequence>
<organism evidence="1 2">
    <name type="scientific">Weissella viridescens</name>
    <name type="common">Lactobacillus viridescens</name>
    <dbReference type="NCBI Taxonomy" id="1629"/>
    <lineage>
        <taxon>Bacteria</taxon>
        <taxon>Bacillati</taxon>
        <taxon>Bacillota</taxon>
        <taxon>Bacilli</taxon>
        <taxon>Lactobacillales</taxon>
        <taxon>Lactobacillaceae</taxon>
        <taxon>Weissella</taxon>
    </lineage>
</organism>
<proteinExistence type="predicted"/>
<dbReference type="OrthoDB" id="2148353at2"/>
<dbReference type="AlphaFoldDB" id="A0A0R2H238"/>
<dbReference type="Proteomes" id="UP000051992">
    <property type="component" value="Unassembled WGS sequence"/>
</dbReference>
<keyword evidence="2" id="KW-1185">Reference proteome</keyword>
<gene>
    <name evidence="1" type="ORF">IV50_GL000146</name>
</gene>
<protein>
    <submittedName>
        <fullName evidence="1">Uncharacterized protein</fullName>
    </submittedName>
</protein>
<dbReference type="RefSeq" id="WP_057743632.1">
    <property type="nucleotide sequence ID" value="NZ_BJLU01000001.1"/>
</dbReference>
<name>A0A0R2H238_WEIVI</name>
<reference evidence="1 2" key="1">
    <citation type="journal article" date="2015" name="Genome Announc.">
        <title>Expanding the biotechnology potential of lactobacilli through comparative genomics of 213 strains and associated genera.</title>
        <authorList>
            <person name="Sun Z."/>
            <person name="Harris H.M."/>
            <person name="McCann A."/>
            <person name="Guo C."/>
            <person name="Argimon S."/>
            <person name="Zhang W."/>
            <person name="Yang X."/>
            <person name="Jeffery I.B."/>
            <person name="Cooney J.C."/>
            <person name="Kagawa T.F."/>
            <person name="Liu W."/>
            <person name="Song Y."/>
            <person name="Salvetti E."/>
            <person name="Wrobel A."/>
            <person name="Rasinkangas P."/>
            <person name="Parkhill J."/>
            <person name="Rea M.C."/>
            <person name="O'Sullivan O."/>
            <person name="Ritari J."/>
            <person name="Douillard F.P."/>
            <person name="Paul Ross R."/>
            <person name="Yang R."/>
            <person name="Briner A.E."/>
            <person name="Felis G.E."/>
            <person name="de Vos W.M."/>
            <person name="Barrangou R."/>
            <person name="Klaenhammer T.R."/>
            <person name="Caufield P.W."/>
            <person name="Cui Y."/>
            <person name="Zhang H."/>
            <person name="O'Toole P.W."/>
        </authorList>
    </citation>
    <scope>NUCLEOTIDE SEQUENCE [LARGE SCALE GENOMIC DNA]</scope>
    <source>
        <strain evidence="1 2">DSM 20410</strain>
    </source>
</reference>